<dbReference type="Proteomes" id="UP000016761">
    <property type="component" value="Unassembled WGS sequence"/>
</dbReference>
<name>U4T6U5_9GAMM</name>
<dbReference type="PATRIC" id="fig|1354303.4.peg.1206"/>
<dbReference type="InterPro" id="IPR012816">
    <property type="entry name" value="NADAR"/>
</dbReference>
<evidence type="ECO:0000313" key="5">
    <source>
        <dbReference type="Proteomes" id="UP000016761"/>
    </source>
</evidence>
<dbReference type="InterPro" id="IPR037238">
    <property type="entry name" value="YbiA-like_sf"/>
</dbReference>
<dbReference type="Pfam" id="PF08719">
    <property type="entry name" value="NADAR"/>
    <property type="match status" value="1"/>
</dbReference>
<evidence type="ECO:0000313" key="4">
    <source>
        <dbReference type="EMBL" id="ERL55881.1"/>
    </source>
</evidence>
<evidence type="ECO:0000256" key="2">
    <source>
        <dbReference type="ARBA" id="ARBA00000751"/>
    </source>
</evidence>
<gene>
    <name evidence="4" type="ORF">M917_1223</name>
</gene>
<organism evidence="4 5">
    <name type="scientific">Psychrobacter aquaticus CMS 56</name>
    <dbReference type="NCBI Taxonomy" id="1354303"/>
    <lineage>
        <taxon>Bacteria</taxon>
        <taxon>Pseudomonadati</taxon>
        <taxon>Pseudomonadota</taxon>
        <taxon>Gammaproteobacteria</taxon>
        <taxon>Moraxellales</taxon>
        <taxon>Moraxellaceae</taxon>
        <taxon>Psychrobacter</taxon>
    </lineage>
</organism>
<sequence length="271" mass="32237">MRCSVTNMRMPIERWVDITVYEFITKFSTFADDIYFGYFPPLDLLNHYTNLGEQNEGMGNNAVWYPFSLTQSGYDELIDNINRNKEKPLLLFDNTPILSLESWRHIMIQQHRNNDFFGQKNYRNPIKFYHPREAYGEFTNFSNHGILMDNLWWKTIEHYYQAQKFTDKDYQEKIMEADTPKIASVLGRNKKRKIKEDWDDIKDEVMYEAVLQKFTTHKELRDLLLSTGDKDIIENSPTDYYWGCGIDGWGKNMLGKILEQVRDELRSADSN</sequence>
<comment type="catalytic activity">
    <reaction evidence="1">
        <text>5-amino-6-(5-phospho-D-ribosylamino)uracil + H2O = 5,6-diaminouracil + D-ribose 5-phosphate</text>
        <dbReference type="Rhea" id="RHEA:55020"/>
        <dbReference type="ChEBI" id="CHEBI:15377"/>
        <dbReference type="ChEBI" id="CHEBI:46252"/>
        <dbReference type="ChEBI" id="CHEBI:58453"/>
        <dbReference type="ChEBI" id="CHEBI:78346"/>
    </reaction>
</comment>
<dbReference type="EMBL" id="AUSW01000018">
    <property type="protein sequence ID" value="ERL55881.1"/>
    <property type="molecule type" value="Genomic_DNA"/>
</dbReference>
<comment type="catalytic activity">
    <reaction evidence="2">
        <text>2,5-diamino-6-hydroxy-4-(5-phosphoribosylamino)-pyrimidine + H2O = 2,5,6-triamino-4-hydroxypyrimidine + D-ribose 5-phosphate</text>
        <dbReference type="Rhea" id="RHEA:23436"/>
        <dbReference type="ChEBI" id="CHEBI:15377"/>
        <dbReference type="ChEBI" id="CHEBI:58614"/>
        <dbReference type="ChEBI" id="CHEBI:78346"/>
        <dbReference type="ChEBI" id="CHEBI:137796"/>
    </reaction>
</comment>
<dbReference type="NCBIfam" id="TIGR02464">
    <property type="entry name" value="ribofla_fusion"/>
    <property type="match status" value="1"/>
</dbReference>
<dbReference type="CDD" id="cd15457">
    <property type="entry name" value="NADAR"/>
    <property type="match status" value="1"/>
</dbReference>
<dbReference type="RefSeq" id="WP_021813869.1">
    <property type="nucleotide sequence ID" value="NZ_AUSW01000018.1"/>
</dbReference>
<dbReference type="STRING" id="1354303.M917_1223"/>
<evidence type="ECO:0000259" key="3">
    <source>
        <dbReference type="Pfam" id="PF08719"/>
    </source>
</evidence>
<keyword evidence="5" id="KW-1185">Reference proteome</keyword>
<comment type="caution">
    <text evidence="4">The sequence shown here is derived from an EMBL/GenBank/DDBJ whole genome shotgun (WGS) entry which is preliminary data.</text>
</comment>
<accession>U4T6U5</accession>
<protein>
    <recommendedName>
        <fullName evidence="3">NADAR domain-containing protein</fullName>
    </recommendedName>
</protein>
<dbReference type="eggNOG" id="COG3236">
    <property type="taxonomic scope" value="Bacteria"/>
</dbReference>
<evidence type="ECO:0000256" key="1">
    <source>
        <dbReference type="ARBA" id="ARBA00000022"/>
    </source>
</evidence>
<feature type="domain" description="NADAR" evidence="3">
    <location>
        <begin position="128"/>
        <end position="266"/>
    </location>
</feature>
<reference evidence="4 5" key="1">
    <citation type="journal article" date="2013" name="Genome Announc.">
        <title>Draft Genome Sequence of Psychrobacter aquaticus Strain CMS 56T, Isolated from a Cyanobacterial Mat Sample Collected from Water Bodies in the McMurdo Dry Valley Region of Antarctica.</title>
        <authorList>
            <person name="Reddy G.S."/>
            <person name="Ara S."/>
            <person name="Singh A."/>
            <person name="Kumar Pinnaka A."/>
            <person name="Shivaji S."/>
        </authorList>
    </citation>
    <scope>NUCLEOTIDE SEQUENCE [LARGE SCALE GENOMIC DNA]</scope>
    <source>
        <strain evidence="4 5">CMS 56</strain>
    </source>
</reference>
<dbReference type="AlphaFoldDB" id="U4T6U5"/>
<dbReference type="SUPFAM" id="SSF143990">
    <property type="entry name" value="YbiA-like"/>
    <property type="match status" value="1"/>
</dbReference>
<proteinExistence type="predicted"/>
<dbReference type="Gene3D" id="1.10.357.40">
    <property type="entry name" value="YbiA-like"/>
    <property type="match status" value="1"/>
</dbReference>